<evidence type="ECO:0000313" key="1">
    <source>
        <dbReference type="EMBL" id="QHR92725.1"/>
    </source>
</evidence>
<protein>
    <submittedName>
        <fullName evidence="1">Uncharacterized protein</fullName>
    </submittedName>
</protein>
<organism evidence="1">
    <name type="scientific">Picea sitchensis</name>
    <name type="common">Sitka spruce</name>
    <name type="synonym">Pinus sitchensis</name>
    <dbReference type="NCBI Taxonomy" id="3332"/>
    <lineage>
        <taxon>Eukaryota</taxon>
        <taxon>Viridiplantae</taxon>
        <taxon>Streptophyta</taxon>
        <taxon>Embryophyta</taxon>
        <taxon>Tracheophyta</taxon>
        <taxon>Spermatophyta</taxon>
        <taxon>Pinopsida</taxon>
        <taxon>Pinidae</taxon>
        <taxon>Conifers I</taxon>
        <taxon>Pinales</taxon>
        <taxon>Pinaceae</taxon>
        <taxon>Picea</taxon>
    </lineage>
</organism>
<geneLocation type="mitochondrion" evidence="1"/>
<dbReference type="EMBL" id="MK697705">
    <property type="protein sequence ID" value="QHR92725.1"/>
    <property type="molecule type" value="Genomic_DNA"/>
</dbReference>
<gene>
    <name evidence="1" type="primary">orf06827</name>
    <name evidence="1" type="ORF">Q903MT_gene6773</name>
</gene>
<proteinExistence type="predicted"/>
<dbReference type="AlphaFoldDB" id="A0A6B9XZ62"/>
<reference evidence="1" key="1">
    <citation type="submission" date="2019-03" db="EMBL/GenBank/DDBJ databases">
        <title>Largest Complete Mitochondrial Genome of a Gymnosperm, Sitka Spruce (Picea sitchensis), Indicates Complex Physical Structure.</title>
        <authorList>
            <person name="Jackman S.D."/>
            <person name="Coombe L."/>
            <person name="Warren R."/>
            <person name="Kirk H."/>
            <person name="Trinh E."/>
            <person name="McLeod T."/>
            <person name="Pleasance S."/>
            <person name="Pandoh P."/>
            <person name="Zhao Y."/>
            <person name="Coope R."/>
            <person name="Bousquet J."/>
            <person name="Bohlmann J.C."/>
            <person name="Jones S.J.M."/>
            <person name="Birol I."/>
        </authorList>
    </citation>
    <scope>NUCLEOTIDE SEQUENCE</scope>
    <source>
        <strain evidence="1">Q903</strain>
    </source>
</reference>
<accession>A0A6B9XZ62</accession>
<name>A0A6B9XZ62_PICSI</name>
<keyword evidence="1" id="KW-0496">Mitochondrion</keyword>
<sequence>MLSLLPMPLPLYPFMALLLRLGKLPLLIV</sequence>